<proteinExistence type="predicted"/>
<evidence type="ECO:0000256" key="1">
    <source>
        <dbReference type="SAM" id="MobiDB-lite"/>
    </source>
</evidence>
<feature type="region of interest" description="Disordered" evidence="1">
    <location>
        <begin position="197"/>
        <end position="238"/>
    </location>
</feature>
<feature type="compositionally biased region" description="Low complexity" evidence="1">
    <location>
        <begin position="197"/>
        <end position="213"/>
    </location>
</feature>
<sequence>MTQPSLFGDDAAEGGDLVALGGGGRAATPASTRRLVVEADGGSRGNPGPAGYGALVREGERVLAERGGFLGVCSNNVAEYTGLIEGLRAAAAIDPGAQVEVRMDSTLVVEQMSGRWKIKHGDMRRLADDARAAFDPRRVTYMWVPRALNGDADALANAAMDSRGEIRHDYVRVAGEPTAADPASTAPAAAVVANPVADPASADPGAAGDVAPPAEVPAPTAPEAAPRPKGSGIPIRRADGEPVTVVLVRHGVTTMTEAARYSGGDRPGPPLSEAGRAQVARAAGLLAGLGDTLWTDLPRPTAVIASPMVRTQDTAAILVGRLRLPAPVLDDAFAECRFGDWEGLTVEEMEERWPGELARWATEDGVRPSGGGESMIELGERVGARLRALAHERAGETVVVAAHAVVIRAAVGIVATMPPSAWNSVRVPPASVTVLRLWPGGVGELTVVACPAELGA</sequence>
<dbReference type="Proteomes" id="UP001595955">
    <property type="component" value="Unassembled WGS sequence"/>
</dbReference>
<reference evidence="4" key="1">
    <citation type="journal article" date="2019" name="Int. J. Syst. Evol. Microbiol.">
        <title>The Global Catalogue of Microorganisms (GCM) 10K type strain sequencing project: providing services to taxonomists for standard genome sequencing and annotation.</title>
        <authorList>
            <consortium name="The Broad Institute Genomics Platform"/>
            <consortium name="The Broad Institute Genome Sequencing Center for Infectious Disease"/>
            <person name="Wu L."/>
            <person name="Ma J."/>
        </authorList>
    </citation>
    <scope>NUCLEOTIDE SEQUENCE [LARGE SCALE GENOMIC DNA]</scope>
    <source>
        <strain evidence="4">JCM 3369</strain>
    </source>
</reference>
<dbReference type="SUPFAM" id="SSF53098">
    <property type="entry name" value="Ribonuclease H-like"/>
    <property type="match status" value="1"/>
</dbReference>
<protein>
    <submittedName>
        <fullName evidence="3">Bifunctional RNase H/acid phosphatase</fullName>
    </submittedName>
</protein>
<dbReference type="CDD" id="cd07067">
    <property type="entry name" value="HP_PGM_like"/>
    <property type="match status" value="1"/>
</dbReference>
<dbReference type="PROSITE" id="PS50879">
    <property type="entry name" value="RNASE_H_1"/>
    <property type="match status" value="1"/>
</dbReference>
<evidence type="ECO:0000313" key="3">
    <source>
        <dbReference type="EMBL" id="MFC4555298.1"/>
    </source>
</evidence>
<evidence type="ECO:0000259" key="2">
    <source>
        <dbReference type="PROSITE" id="PS50879"/>
    </source>
</evidence>
<dbReference type="InterPro" id="IPR012337">
    <property type="entry name" value="RNaseH-like_sf"/>
</dbReference>
<dbReference type="InterPro" id="IPR013078">
    <property type="entry name" value="His_Pase_superF_clade-1"/>
</dbReference>
<comment type="caution">
    <text evidence="3">The sequence shown here is derived from an EMBL/GenBank/DDBJ whole genome shotgun (WGS) entry which is preliminary data.</text>
</comment>
<dbReference type="InterPro" id="IPR029033">
    <property type="entry name" value="His_PPase_superfam"/>
</dbReference>
<gene>
    <name evidence="3" type="ORF">ACFO3F_08560</name>
</gene>
<feature type="domain" description="RNase H type-1" evidence="2">
    <location>
        <begin position="31"/>
        <end position="161"/>
    </location>
</feature>
<dbReference type="PANTHER" id="PTHR46387">
    <property type="entry name" value="POLYNUCLEOTIDYL TRANSFERASE, RIBONUCLEASE H-LIKE SUPERFAMILY PROTEIN"/>
    <property type="match status" value="1"/>
</dbReference>
<dbReference type="Gene3D" id="3.40.50.1240">
    <property type="entry name" value="Phosphoglycerate mutase-like"/>
    <property type="match status" value="1"/>
</dbReference>
<dbReference type="NCBIfam" id="NF005567">
    <property type="entry name" value="PRK07238.1"/>
    <property type="match status" value="1"/>
</dbReference>
<evidence type="ECO:0000313" key="4">
    <source>
        <dbReference type="Proteomes" id="UP001595955"/>
    </source>
</evidence>
<dbReference type="Pfam" id="PF13456">
    <property type="entry name" value="RVT_3"/>
    <property type="match status" value="1"/>
</dbReference>
<dbReference type="SUPFAM" id="SSF53254">
    <property type="entry name" value="Phosphoglycerate mutase-like"/>
    <property type="match status" value="1"/>
</dbReference>
<accession>A0ABV9DBR2</accession>
<dbReference type="InterPro" id="IPR036397">
    <property type="entry name" value="RNaseH_sf"/>
</dbReference>
<dbReference type="InterPro" id="IPR002156">
    <property type="entry name" value="RNaseH_domain"/>
</dbReference>
<dbReference type="Pfam" id="PF00300">
    <property type="entry name" value="His_Phos_1"/>
    <property type="match status" value="1"/>
</dbReference>
<keyword evidence="4" id="KW-1185">Reference proteome</keyword>
<dbReference type="RefSeq" id="WP_244925371.1">
    <property type="nucleotide sequence ID" value="NZ_CP033325.1"/>
</dbReference>
<dbReference type="PANTHER" id="PTHR46387:SF2">
    <property type="entry name" value="RIBONUCLEASE HI"/>
    <property type="match status" value="1"/>
</dbReference>
<organism evidence="3 4">
    <name type="scientific">Georgenia faecalis</name>
    <dbReference type="NCBI Taxonomy" id="2483799"/>
    <lineage>
        <taxon>Bacteria</taxon>
        <taxon>Bacillati</taxon>
        <taxon>Actinomycetota</taxon>
        <taxon>Actinomycetes</taxon>
        <taxon>Micrococcales</taxon>
        <taxon>Bogoriellaceae</taxon>
        <taxon>Georgenia</taxon>
    </lineage>
</organism>
<name>A0ABV9DBR2_9MICO</name>
<dbReference type="SMART" id="SM00855">
    <property type="entry name" value="PGAM"/>
    <property type="match status" value="1"/>
</dbReference>
<dbReference type="Gene3D" id="3.30.420.10">
    <property type="entry name" value="Ribonuclease H-like superfamily/Ribonuclease H"/>
    <property type="match status" value="1"/>
</dbReference>
<dbReference type="EMBL" id="JBHSGF010000005">
    <property type="protein sequence ID" value="MFC4555298.1"/>
    <property type="molecule type" value="Genomic_DNA"/>
</dbReference>
<dbReference type="CDD" id="cd09279">
    <property type="entry name" value="RNase_HI_like"/>
    <property type="match status" value="1"/>
</dbReference>